<feature type="region of interest" description="Disordered" evidence="1">
    <location>
        <begin position="65"/>
        <end position="86"/>
    </location>
</feature>
<dbReference type="SUPFAM" id="SSF46955">
    <property type="entry name" value="Putative DNA-binding domain"/>
    <property type="match status" value="1"/>
</dbReference>
<dbReference type="Gene3D" id="1.10.10.10">
    <property type="entry name" value="Winged helix-like DNA-binding domain superfamily/Winged helix DNA-binding domain"/>
    <property type="match status" value="1"/>
</dbReference>
<protein>
    <submittedName>
        <fullName evidence="3">Transcriptional regulator, AlpA family</fullName>
    </submittedName>
</protein>
<sequence>MAEPWLSADDIAAHLGVTKDTVYTWIAEKAMPAHKVGRLWKFQASEIDDWVRAGAAASDQELHVAHPGVGGRSYAHDNDEHREGGR</sequence>
<organism evidence="3 4">
    <name type="scientific">Tessaracoccus bendigoensis DSM 12906</name>
    <dbReference type="NCBI Taxonomy" id="1123357"/>
    <lineage>
        <taxon>Bacteria</taxon>
        <taxon>Bacillati</taxon>
        <taxon>Actinomycetota</taxon>
        <taxon>Actinomycetes</taxon>
        <taxon>Propionibacteriales</taxon>
        <taxon>Propionibacteriaceae</taxon>
        <taxon>Tessaracoccus</taxon>
    </lineage>
</organism>
<dbReference type="InterPro" id="IPR041657">
    <property type="entry name" value="HTH_17"/>
</dbReference>
<keyword evidence="4" id="KW-1185">Reference proteome</keyword>
<gene>
    <name evidence="3" type="ORF">SAMN02745244_03737</name>
</gene>
<proteinExistence type="predicted"/>
<dbReference type="InterPro" id="IPR010093">
    <property type="entry name" value="SinI_DNA-bd"/>
</dbReference>
<dbReference type="EMBL" id="FQZG01000135">
    <property type="protein sequence ID" value="SHK00311.1"/>
    <property type="molecule type" value="Genomic_DNA"/>
</dbReference>
<evidence type="ECO:0000259" key="2">
    <source>
        <dbReference type="Pfam" id="PF12728"/>
    </source>
</evidence>
<evidence type="ECO:0000313" key="4">
    <source>
        <dbReference type="Proteomes" id="UP000184512"/>
    </source>
</evidence>
<dbReference type="InterPro" id="IPR009061">
    <property type="entry name" value="DNA-bd_dom_put_sf"/>
</dbReference>
<dbReference type="STRING" id="1123357.SAMN02745244_03737"/>
<evidence type="ECO:0000313" key="3">
    <source>
        <dbReference type="EMBL" id="SHK00311.1"/>
    </source>
</evidence>
<reference evidence="3 4" key="1">
    <citation type="submission" date="2016-11" db="EMBL/GenBank/DDBJ databases">
        <authorList>
            <person name="Jaros S."/>
            <person name="Januszkiewicz K."/>
            <person name="Wedrychowicz H."/>
        </authorList>
    </citation>
    <scope>NUCLEOTIDE SEQUENCE [LARGE SCALE GENOMIC DNA]</scope>
    <source>
        <strain evidence="3 4">DSM 12906</strain>
    </source>
</reference>
<feature type="compositionally biased region" description="Basic and acidic residues" evidence="1">
    <location>
        <begin position="74"/>
        <end position="86"/>
    </location>
</feature>
<dbReference type="Proteomes" id="UP000184512">
    <property type="component" value="Unassembled WGS sequence"/>
</dbReference>
<evidence type="ECO:0000256" key="1">
    <source>
        <dbReference type="SAM" id="MobiDB-lite"/>
    </source>
</evidence>
<feature type="domain" description="Helix-turn-helix" evidence="2">
    <location>
        <begin position="5"/>
        <end position="53"/>
    </location>
</feature>
<accession>A0A1M6NXE7</accession>
<dbReference type="RefSeq" id="WP_035757278.1">
    <property type="nucleotide sequence ID" value="NZ_FQZG01000135.1"/>
</dbReference>
<dbReference type="AlphaFoldDB" id="A0A1M6NXE7"/>
<dbReference type="InterPro" id="IPR036388">
    <property type="entry name" value="WH-like_DNA-bd_sf"/>
</dbReference>
<name>A0A1M6NXE7_9ACTN</name>
<dbReference type="Pfam" id="PF12728">
    <property type="entry name" value="HTH_17"/>
    <property type="match status" value="1"/>
</dbReference>
<dbReference type="GO" id="GO:0003677">
    <property type="term" value="F:DNA binding"/>
    <property type="evidence" value="ECO:0007669"/>
    <property type="project" value="InterPro"/>
</dbReference>
<dbReference type="NCBIfam" id="TIGR01764">
    <property type="entry name" value="excise"/>
    <property type="match status" value="1"/>
</dbReference>